<dbReference type="SUPFAM" id="SSF46785">
    <property type="entry name" value="Winged helix' DNA-binding domain"/>
    <property type="match status" value="1"/>
</dbReference>
<dbReference type="InterPro" id="IPR011991">
    <property type="entry name" value="ArsR-like_HTH"/>
</dbReference>
<evidence type="ECO:0000256" key="2">
    <source>
        <dbReference type="ARBA" id="ARBA00023125"/>
    </source>
</evidence>
<protein>
    <submittedName>
        <fullName evidence="5">Transcriptional regulator</fullName>
    </submittedName>
</protein>
<dbReference type="InterPro" id="IPR036388">
    <property type="entry name" value="WH-like_DNA-bd_sf"/>
</dbReference>
<gene>
    <name evidence="5" type="ORF">GCM10011492_00410</name>
</gene>
<reference evidence="5" key="1">
    <citation type="journal article" date="2014" name="Int. J. Syst. Evol. Microbiol.">
        <title>Complete genome sequence of Corynebacterium casei LMG S-19264T (=DSM 44701T), isolated from a smear-ripened cheese.</title>
        <authorList>
            <consortium name="US DOE Joint Genome Institute (JGI-PGF)"/>
            <person name="Walter F."/>
            <person name="Albersmeier A."/>
            <person name="Kalinowski J."/>
            <person name="Ruckert C."/>
        </authorList>
    </citation>
    <scope>NUCLEOTIDE SEQUENCE</scope>
    <source>
        <strain evidence="5">CGMCC 1.15085</strain>
    </source>
</reference>
<dbReference type="InterPro" id="IPR036390">
    <property type="entry name" value="WH_DNA-bd_sf"/>
</dbReference>
<dbReference type="PANTHER" id="PTHR33154:SF15">
    <property type="entry name" value="REGULATORY PROTEIN ARSR"/>
    <property type="match status" value="1"/>
</dbReference>
<dbReference type="AlphaFoldDB" id="A0A916WN94"/>
<accession>A0A916WN94</accession>
<dbReference type="EMBL" id="BMHI01000001">
    <property type="protein sequence ID" value="GGB14668.1"/>
    <property type="molecule type" value="Genomic_DNA"/>
</dbReference>
<evidence type="ECO:0000259" key="4">
    <source>
        <dbReference type="SMART" id="SM00418"/>
    </source>
</evidence>
<feature type="domain" description="HTH arsR-type" evidence="4">
    <location>
        <begin position="22"/>
        <end position="170"/>
    </location>
</feature>
<keyword evidence="3" id="KW-0804">Transcription</keyword>
<dbReference type="InterPro" id="IPR001845">
    <property type="entry name" value="HTH_ArsR_DNA-bd_dom"/>
</dbReference>
<dbReference type="GO" id="GO:0003677">
    <property type="term" value="F:DNA binding"/>
    <property type="evidence" value="ECO:0007669"/>
    <property type="project" value="UniProtKB-KW"/>
</dbReference>
<organism evidence="5 6">
    <name type="scientific">Flexivirga endophytica</name>
    <dbReference type="NCBI Taxonomy" id="1849103"/>
    <lineage>
        <taxon>Bacteria</taxon>
        <taxon>Bacillati</taxon>
        <taxon>Actinomycetota</taxon>
        <taxon>Actinomycetes</taxon>
        <taxon>Micrococcales</taxon>
        <taxon>Dermacoccaceae</taxon>
        <taxon>Flexivirga</taxon>
    </lineage>
</organism>
<dbReference type="Proteomes" id="UP000636793">
    <property type="component" value="Unassembled WGS sequence"/>
</dbReference>
<dbReference type="SMART" id="SM00418">
    <property type="entry name" value="HTH_ARSR"/>
    <property type="match status" value="1"/>
</dbReference>
<dbReference type="GO" id="GO:0003700">
    <property type="term" value="F:DNA-binding transcription factor activity"/>
    <property type="evidence" value="ECO:0007669"/>
    <property type="project" value="InterPro"/>
</dbReference>
<name>A0A916WN94_9MICO</name>
<keyword evidence="6" id="KW-1185">Reference proteome</keyword>
<comment type="caution">
    <text evidence="5">The sequence shown here is derived from an EMBL/GenBank/DDBJ whole genome shotgun (WGS) entry which is preliminary data.</text>
</comment>
<keyword evidence="2" id="KW-0238">DNA-binding</keyword>
<dbReference type="Pfam" id="PF12840">
    <property type="entry name" value="HTH_20"/>
    <property type="match status" value="1"/>
</dbReference>
<dbReference type="PANTHER" id="PTHR33154">
    <property type="entry name" value="TRANSCRIPTIONAL REGULATOR, ARSR FAMILY"/>
    <property type="match status" value="1"/>
</dbReference>
<dbReference type="Gene3D" id="1.10.10.10">
    <property type="entry name" value="Winged helix-like DNA-binding domain superfamily/Winged helix DNA-binding domain"/>
    <property type="match status" value="1"/>
</dbReference>
<evidence type="ECO:0000256" key="3">
    <source>
        <dbReference type="ARBA" id="ARBA00023163"/>
    </source>
</evidence>
<proteinExistence type="predicted"/>
<evidence type="ECO:0000313" key="6">
    <source>
        <dbReference type="Proteomes" id="UP000636793"/>
    </source>
</evidence>
<sequence length="213" mass="23388">MYFPRMTKRERREINKVRPDLDQLKALAHPVRLAMIGRLRADGPATASSLAAQLGLNSGATSYHLRQLADAGLVVDDADRGNKRDRWWKAAHESTVTEPSQVDDVEERAVMGAYHGVVAHQAAVQLEQAAAEVPDLPKEWADLVGASDYNVYLTPEQVRRVKDAVHAVLGEVAETARDPESAPADAAPVVFQFHTFPRPGTLAHRDEPEGDET</sequence>
<evidence type="ECO:0000313" key="5">
    <source>
        <dbReference type="EMBL" id="GGB14668.1"/>
    </source>
</evidence>
<dbReference type="InterPro" id="IPR051081">
    <property type="entry name" value="HTH_MetalResp_TranReg"/>
</dbReference>
<dbReference type="CDD" id="cd00090">
    <property type="entry name" value="HTH_ARSR"/>
    <property type="match status" value="1"/>
</dbReference>
<keyword evidence="1" id="KW-0805">Transcription regulation</keyword>
<evidence type="ECO:0000256" key="1">
    <source>
        <dbReference type="ARBA" id="ARBA00023015"/>
    </source>
</evidence>
<reference evidence="5" key="2">
    <citation type="submission" date="2020-09" db="EMBL/GenBank/DDBJ databases">
        <authorList>
            <person name="Sun Q."/>
            <person name="Zhou Y."/>
        </authorList>
    </citation>
    <scope>NUCLEOTIDE SEQUENCE</scope>
    <source>
        <strain evidence="5">CGMCC 1.15085</strain>
    </source>
</reference>